<organism evidence="10 11">
    <name type="scientific">Aureimonas ureilytica</name>
    <dbReference type="NCBI Taxonomy" id="401562"/>
    <lineage>
        <taxon>Bacteria</taxon>
        <taxon>Pseudomonadati</taxon>
        <taxon>Pseudomonadota</taxon>
        <taxon>Alphaproteobacteria</taxon>
        <taxon>Hyphomicrobiales</taxon>
        <taxon>Aurantimonadaceae</taxon>
        <taxon>Aureimonas</taxon>
    </lineage>
</organism>
<reference evidence="10 11" key="1">
    <citation type="journal article" date="2016" name="Front. Microbiol.">
        <title>Genomic Resource of Rice Seed Associated Bacteria.</title>
        <authorList>
            <person name="Midha S."/>
            <person name="Bansal K."/>
            <person name="Sharma S."/>
            <person name="Kumar N."/>
            <person name="Patil P.P."/>
            <person name="Chaudhry V."/>
            <person name="Patil P.B."/>
        </authorList>
    </citation>
    <scope>NUCLEOTIDE SEQUENCE [LARGE SCALE GENOMIC DNA]</scope>
    <source>
        <strain evidence="10 11">NS365</strain>
    </source>
</reference>
<evidence type="ECO:0000259" key="9">
    <source>
        <dbReference type="Pfam" id="PF00857"/>
    </source>
</evidence>
<evidence type="ECO:0000256" key="6">
    <source>
        <dbReference type="ARBA" id="ARBA00039017"/>
    </source>
</evidence>
<comment type="caution">
    <text evidence="10">The sequence shown here is derived from an EMBL/GenBank/DDBJ whole genome shotgun (WGS) entry which is preliminary data.</text>
</comment>
<dbReference type="NCBIfam" id="NF008623">
    <property type="entry name" value="PRK11609.1"/>
    <property type="match status" value="1"/>
</dbReference>
<dbReference type="AlphaFoldDB" id="A0A175RV68"/>
<dbReference type="EC" id="3.5.1.19" evidence="6"/>
<evidence type="ECO:0000256" key="1">
    <source>
        <dbReference type="ARBA" id="ARBA00006336"/>
    </source>
</evidence>
<evidence type="ECO:0000256" key="4">
    <source>
        <dbReference type="ARBA" id="ARBA00022801"/>
    </source>
</evidence>
<dbReference type="Proteomes" id="UP000078529">
    <property type="component" value="Unassembled WGS sequence"/>
</dbReference>
<dbReference type="FunFam" id="3.40.50.850:FF:000006">
    <property type="entry name" value="Bifunctional pyrazinamidase/nicotinamidase"/>
    <property type="match status" value="1"/>
</dbReference>
<dbReference type="PANTHER" id="PTHR11080:SF2">
    <property type="entry name" value="LD05707P"/>
    <property type="match status" value="1"/>
</dbReference>
<comment type="similarity">
    <text evidence="1">Belongs to the isochorismatase family.</text>
</comment>
<sequence length="209" mass="22355">MDLTPSDRDALVVVDVQNDFCPGGALAVTEGDAVVPLANALGRRFRHVILTQDWHPAGHASFASTHGKTPFETVELSYGTQVLWPDHCIQGTNGAEFHPGLDIPHARAVIRKGLNPAVDSYSGFREADRVSPTGLAGYVGDLGVDRVFLCGLATDFCVAWTAFDAREAGLEVVVVEDACRGIDLDGSLARARAEMDARGIVRIAMRDLA</sequence>
<dbReference type="SUPFAM" id="SSF52499">
    <property type="entry name" value="Isochorismatase-like hydrolases"/>
    <property type="match status" value="1"/>
</dbReference>
<dbReference type="InterPro" id="IPR036380">
    <property type="entry name" value="Isochorismatase-like_sf"/>
</dbReference>
<evidence type="ECO:0000256" key="5">
    <source>
        <dbReference type="ARBA" id="ARBA00037900"/>
    </source>
</evidence>
<dbReference type="Pfam" id="PF00857">
    <property type="entry name" value="Isochorismatase"/>
    <property type="match status" value="1"/>
</dbReference>
<keyword evidence="2" id="KW-0662">Pyridine nucleotide biosynthesis</keyword>
<feature type="domain" description="Isochorismatase-like" evidence="9">
    <location>
        <begin position="10"/>
        <end position="186"/>
    </location>
</feature>
<dbReference type="CDD" id="cd01011">
    <property type="entry name" value="nicotinamidase"/>
    <property type="match status" value="1"/>
</dbReference>
<evidence type="ECO:0000256" key="8">
    <source>
        <dbReference type="ARBA" id="ARBA00072277"/>
    </source>
</evidence>
<dbReference type="RefSeq" id="WP_058598949.1">
    <property type="nucleotide sequence ID" value="NZ_LDQA01000010.1"/>
</dbReference>
<dbReference type="PATRIC" id="fig|401562.4.peg.270"/>
<proteinExistence type="inferred from homology"/>
<comment type="pathway">
    <text evidence="5">Cofactor biosynthesis; nicotinate biosynthesis; nicotinate from nicotinamide: step 1/1.</text>
</comment>
<dbReference type="InterPro" id="IPR052347">
    <property type="entry name" value="Isochorismatase_Nicotinamidase"/>
</dbReference>
<dbReference type="GO" id="GO:0019363">
    <property type="term" value="P:pyridine nucleotide biosynthetic process"/>
    <property type="evidence" value="ECO:0007669"/>
    <property type="project" value="UniProtKB-KW"/>
</dbReference>
<evidence type="ECO:0000256" key="7">
    <source>
        <dbReference type="ARBA" id="ARBA00043224"/>
    </source>
</evidence>
<dbReference type="PANTHER" id="PTHR11080">
    <property type="entry name" value="PYRAZINAMIDASE/NICOTINAMIDASE"/>
    <property type="match status" value="1"/>
</dbReference>
<dbReference type="InterPro" id="IPR000868">
    <property type="entry name" value="Isochorismatase-like_dom"/>
</dbReference>
<keyword evidence="4" id="KW-0378">Hydrolase</keyword>
<dbReference type="GO" id="GO:0046872">
    <property type="term" value="F:metal ion binding"/>
    <property type="evidence" value="ECO:0007669"/>
    <property type="project" value="UniProtKB-KW"/>
</dbReference>
<dbReference type="EMBL" id="LDQA01000010">
    <property type="protein sequence ID" value="KTR07427.1"/>
    <property type="molecule type" value="Genomic_DNA"/>
</dbReference>
<gene>
    <name evidence="10" type="ORF">NS365_03790</name>
</gene>
<evidence type="ECO:0000256" key="2">
    <source>
        <dbReference type="ARBA" id="ARBA00022642"/>
    </source>
</evidence>
<keyword evidence="11" id="KW-1185">Reference proteome</keyword>
<dbReference type="GO" id="GO:0008936">
    <property type="term" value="F:nicotinamidase activity"/>
    <property type="evidence" value="ECO:0007669"/>
    <property type="project" value="UniProtKB-EC"/>
</dbReference>
<protein>
    <recommendedName>
        <fullName evidence="8">Nicotinamidase</fullName>
        <ecNumber evidence="6">3.5.1.19</ecNumber>
    </recommendedName>
    <alternativeName>
        <fullName evidence="7">Nicotinamide deamidase</fullName>
    </alternativeName>
</protein>
<evidence type="ECO:0000256" key="3">
    <source>
        <dbReference type="ARBA" id="ARBA00022723"/>
    </source>
</evidence>
<name>A0A175RV68_9HYPH</name>
<evidence type="ECO:0000313" key="11">
    <source>
        <dbReference type="Proteomes" id="UP000078529"/>
    </source>
</evidence>
<evidence type="ECO:0000313" key="10">
    <source>
        <dbReference type="EMBL" id="KTR07427.1"/>
    </source>
</evidence>
<keyword evidence="3" id="KW-0479">Metal-binding</keyword>
<dbReference type="Gene3D" id="3.40.50.850">
    <property type="entry name" value="Isochorismatase-like"/>
    <property type="match status" value="1"/>
</dbReference>
<accession>A0A175RV68</accession>